<accession>A0A2D4HTH9</accession>
<reference evidence="2" key="1">
    <citation type="submission" date="2017-07" db="EMBL/GenBank/DDBJ databases">
        <authorList>
            <person name="Mikheyev A."/>
            <person name="Grau M."/>
        </authorList>
    </citation>
    <scope>NUCLEOTIDE SEQUENCE</scope>
    <source>
        <tissue evidence="2">Venom_gland</tissue>
    </source>
</reference>
<protein>
    <submittedName>
        <fullName evidence="2">Uncharacterized protein</fullName>
    </submittedName>
</protein>
<feature type="compositionally biased region" description="Acidic residues" evidence="1">
    <location>
        <begin position="1"/>
        <end position="12"/>
    </location>
</feature>
<name>A0A2D4HTH9_MICLE</name>
<organism evidence="2">
    <name type="scientific">Micrurus lemniscatus lemniscatus</name>
    <dbReference type="NCBI Taxonomy" id="129467"/>
    <lineage>
        <taxon>Eukaryota</taxon>
        <taxon>Metazoa</taxon>
        <taxon>Chordata</taxon>
        <taxon>Craniata</taxon>
        <taxon>Vertebrata</taxon>
        <taxon>Euteleostomi</taxon>
        <taxon>Lepidosauria</taxon>
        <taxon>Squamata</taxon>
        <taxon>Bifurcata</taxon>
        <taxon>Unidentata</taxon>
        <taxon>Episquamata</taxon>
        <taxon>Toxicofera</taxon>
        <taxon>Serpentes</taxon>
        <taxon>Colubroidea</taxon>
        <taxon>Elapidae</taxon>
        <taxon>Elapinae</taxon>
        <taxon>Micrurus</taxon>
    </lineage>
</organism>
<evidence type="ECO:0000256" key="1">
    <source>
        <dbReference type="SAM" id="MobiDB-lite"/>
    </source>
</evidence>
<feature type="region of interest" description="Disordered" evidence="1">
    <location>
        <begin position="495"/>
        <end position="526"/>
    </location>
</feature>
<reference evidence="2" key="2">
    <citation type="submission" date="2017-11" db="EMBL/GenBank/DDBJ databases">
        <title>Coralsnake Venomics: Analyses of Venom Gland Transcriptomes and Proteomes of Six Brazilian Taxa.</title>
        <authorList>
            <person name="Aird S.D."/>
            <person name="Jorge da Silva N."/>
            <person name="Qiu L."/>
            <person name="Villar-Briones A."/>
            <person name="Aparecida-Saddi V."/>
            <person name="Campos-Telles M.P."/>
            <person name="Grau M."/>
            <person name="Mikheyev A.S."/>
        </authorList>
    </citation>
    <scope>NUCLEOTIDE SEQUENCE</scope>
    <source>
        <tissue evidence="2">Venom_gland</tissue>
    </source>
</reference>
<sequence length="1062" mass="118318">MEPEEGDKEDQADSAGNEELNQESTVGENNREVKEGTAPFFSEATEFEGQGREIFGVQGELNPERVDVSEGEAVSGKDGNYTEDMAEPEEVKMGGKSSLENLKSNAESEELGGADQKETDLFVSPSAGEAEEKTPKGIDQRKIKKHEERGIVEDSRILEMDEKVDLENQDQREKEVHADTEEKADYPDNLNEKSIKETADREGMALDQKDSEGGIEKKIVETTEIQKEDDFSRLDQGGNLEITEEGKDVAANATSVHQRQTEESVGLGMEQNKVYTKAEDEELAGVEQSLIAREAETLVEIQIGTEKKDAATTLHQIKAEKLVEGSQGESGQLVGDQKVNSVTLTLVEAEAEYLQESSEMVMGGVDIPLVVEAEEARIGKVTTEVVIIPVEDKIEDLVETSEVVMGEKDFAAMEAETGTIGKMIAEDNVSLAVVEVKDENLVDISETQMGEELIAEKDLTEREKDVGEVTETESVRIKKEMPQIEMEEIPVHIPDKRNEEKTESETIEEKVEDLTQPEQKPEEQVEREGEQLASAGMIDKGETGELEMALAINQNEIMKSLRPSQEKAEIAVIDAVGEKLPFQEKILAWSPELERPIQEIAGVGSREGISRSYRQEDKVSRELISELVRIGQERRDFGLGQVELLETSIKLTEELDKLGSEEQSHKVKGKIIIGLAGLRQGPIQVTPPRTVQSAGGYDGVLAHVAPGLIVTGLRKPEGKRLTKQDHMQLDKRTLEQRETQSAEQGRFGVSMRSNEAMVFMGYRIGRERMSCLSEAEKRMVKIQLPELKEIGEKPAIEQVEVPRQEQEVRKEEIQEINASEVVWHQLEQLPTAWLGRPLTRDYMAAQISGWTAGIGPGHGRISRSFRAGIKERINLMVMGESATKSAQKLEPLHFGMRKRMFELTSKSANVHWLNEILSPRPPGSRLGVADQKVHEERSPGLMTERQSPGLFARKKELKDWRDGVMGIAIRRYNAMRLAMWGEGPIGLHIKGRRLTEDLYGLTSRSYKVSSILGQVERRMLTMAQQVTNERVPGLEVGGQSLADILKQDMELARSKKGEKISM</sequence>
<evidence type="ECO:0000313" key="2">
    <source>
        <dbReference type="EMBL" id="LAA75285.1"/>
    </source>
</evidence>
<dbReference type="AlphaFoldDB" id="A0A2D4HTH9"/>
<feature type="region of interest" description="Disordered" evidence="1">
    <location>
        <begin position="1"/>
        <end position="218"/>
    </location>
</feature>
<feature type="compositionally biased region" description="Basic and acidic residues" evidence="1">
    <location>
        <begin position="130"/>
        <end position="218"/>
    </location>
</feature>
<dbReference type="EMBL" id="IACK01058209">
    <property type="protein sequence ID" value="LAA75285.1"/>
    <property type="molecule type" value="Transcribed_RNA"/>
</dbReference>
<proteinExistence type="predicted"/>